<accession>A0A1T3MTC6</accession>
<sequence length="177" mass="20524">MKERQKAKVSEKELAALSNRLKKHLKILEKMADEALLWNTKKRPKACAFLEGKGKSIFNYSFKQKLPAGKFPKDLHPLVNDWVEDMWKLHKEGKIKLPEHHGKCAEVLNISDWLKNIDPKGKMRIEEARDVFDGVVSHAKEIDKKLTKIHGVYKPACKSCVSILDYFNIKEYKINKL</sequence>
<dbReference type="AlphaFoldDB" id="A0A1T3MTC6"/>
<organism evidence="1 2">
    <name type="scientific">Elizabethkingia occulta</name>
    <dbReference type="NCBI Taxonomy" id="1867263"/>
    <lineage>
        <taxon>Bacteria</taxon>
        <taxon>Pseudomonadati</taxon>
        <taxon>Bacteroidota</taxon>
        <taxon>Flavobacteriia</taxon>
        <taxon>Flavobacteriales</taxon>
        <taxon>Weeksellaceae</taxon>
        <taxon>Elizabethkingia</taxon>
    </lineage>
</organism>
<proteinExistence type="predicted"/>
<dbReference type="RefSeq" id="WP_078771015.1">
    <property type="nucleotide sequence ID" value="NZ_CBCSBR010000019.1"/>
</dbReference>
<dbReference type="Proteomes" id="UP000190813">
    <property type="component" value="Unassembled WGS sequence"/>
</dbReference>
<dbReference type="InterPro" id="IPR025968">
    <property type="entry name" value="YwqJ_deaminase"/>
</dbReference>
<evidence type="ECO:0000313" key="1">
    <source>
        <dbReference type="EMBL" id="OPC67883.1"/>
    </source>
</evidence>
<reference evidence="1 2" key="1">
    <citation type="submission" date="2016-06" db="EMBL/GenBank/DDBJ databases">
        <title>Revisiting the taxonomy of the Elizabethkingia Genus based on Whole-Genome Sequencing, Optical Mapping, and MALDI-TOF.</title>
        <authorList>
            <person name="Nicholson A.C."/>
        </authorList>
    </citation>
    <scope>NUCLEOTIDE SEQUENCE [LARGE SCALE GENOMIC DNA]</scope>
    <source>
        <strain evidence="1 2">G4070</strain>
    </source>
</reference>
<dbReference type="Pfam" id="PF14431">
    <property type="entry name" value="YwqJ-deaminase"/>
    <property type="match status" value="1"/>
</dbReference>
<evidence type="ECO:0000313" key="2">
    <source>
        <dbReference type="Proteomes" id="UP000190813"/>
    </source>
</evidence>
<gene>
    <name evidence="1" type="ORF">BAZ10_14905</name>
</gene>
<name>A0A1T3MTC6_9FLAO</name>
<dbReference type="EMBL" id="MAHX01000006">
    <property type="protein sequence ID" value="OPC67883.1"/>
    <property type="molecule type" value="Genomic_DNA"/>
</dbReference>
<comment type="caution">
    <text evidence="1">The sequence shown here is derived from an EMBL/GenBank/DDBJ whole genome shotgun (WGS) entry which is preliminary data.</text>
</comment>
<protein>
    <submittedName>
        <fullName evidence="1">Uncharacterized protein</fullName>
    </submittedName>
</protein>
<keyword evidence="2" id="KW-1185">Reference proteome</keyword>